<accession>A0ACB7F2T2</accession>
<reference evidence="1" key="1">
    <citation type="submission" date="2020-04" db="EMBL/GenBank/DDBJ databases">
        <title>A chromosome-scale assembly and high-density genetic map of the yellow drum (Nibea albiflora) genome.</title>
        <authorList>
            <person name="Xu D."/>
            <person name="Zhang W."/>
            <person name="Chen R."/>
            <person name="Tan P."/>
            <person name="Wang L."/>
            <person name="Song H."/>
            <person name="Tian L."/>
            <person name="Zhu Q."/>
            <person name="Wang B."/>
        </authorList>
    </citation>
    <scope>NUCLEOTIDE SEQUENCE</scope>
    <source>
        <strain evidence="1">ZJHYS-2018</strain>
    </source>
</reference>
<keyword evidence="2" id="KW-1185">Reference proteome</keyword>
<protein>
    <submittedName>
        <fullName evidence="1">Uncharacterized protein</fullName>
    </submittedName>
</protein>
<proteinExistence type="predicted"/>
<gene>
    <name evidence="1" type="ORF">GBF38_019679</name>
</gene>
<evidence type="ECO:0000313" key="2">
    <source>
        <dbReference type="Proteomes" id="UP000805704"/>
    </source>
</evidence>
<sequence length="178" mass="19968">ASELLWSTGEHPRTRSKLSLQRSATPSVRVEDVVTDYSAWQHVCQDTVQHLRRDREEQKEEPIHMLQCTTLQKAAQKPMVSFHRQGGLGYVAVCCQGQQQPGKSCQRSARKSRAATKHTYLCCALMMRKNKARSGLIGSILSMEICACTTEGELPVHSDKSYEETPISQQPQDGYMTA</sequence>
<feature type="non-terminal residue" evidence="1">
    <location>
        <position position="1"/>
    </location>
</feature>
<organism evidence="1 2">
    <name type="scientific">Nibea albiflora</name>
    <name type="common">Yellow drum</name>
    <name type="synonym">Corvina albiflora</name>
    <dbReference type="NCBI Taxonomy" id="240163"/>
    <lineage>
        <taxon>Eukaryota</taxon>
        <taxon>Metazoa</taxon>
        <taxon>Chordata</taxon>
        <taxon>Craniata</taxon>
        <taxon>Vertebrata</taxon>
        <taxon>Euteleostomi</taxon>
        <taxon>Actinopterygii</taxon>
        <taxon>Neopterygii</taxon>
        <taxon>Teleostei</taxon>
        <taxon>Neoteleostei</taxon>
        <taxon>Acanthomorphata</taxon>
        <taxon>Eupercaria</taxon>
        <taxon>Sciaenidae</taxon>
        <taxon>Nibea</taxon>
    </lineage>
</organism>
<name>A0ACB7F2T2_NIBAL</name>
<comment type="caution">
    <text evidence="1">The sequence shown here is derived from an EMBL/GenBank/DDBJ whole genome shotgun (WGS) entry which is preliminary data.</text>
</comment>
<evidence type="ECO:0000313" key="1">
    <source>
        <dbReference type="EMBL" id="KAG8008494.1"/>
    </source>
</evidence>
<dbReference type="EMBL" id="CM024807">
    <property type="protein sequence ID" value="KAG8008494.1"/>
    <property type="molecule type" value="Genomic_DNA"/>
</dbReference>
<dbReference type="Proteomes" id="UP000805704">
    <property type="component" value="Chromosome 19"/>
</dbReference>